<accession>A0A2P1JU28</accession>
<evidence type="ECO:0000313" key="3">
    <source>
        <dbReference type="Proteomes" id="UP000242372"/>
    </source>
</evidence>
<keyword evidence="3" id="KW-1185">Reference proteome</keyword>
<protein>
    <submittedName>
        <fullName evidence="2">Uncharacterized protein</fullName>
    </submittedName>
</protein>
<evidence type="ECO:0000256" key="1">
    <source>
        <dbReference type="SAM" id="Phobius"/>
    </source>
</evidence>
<dbReference type="GeneID" id="55607807"/>
<dbReference type="RefSeq" id="YP_009837614.1">
    <property type="nucleotide sequence ID" value="NC_048702.1"/>
</dbReference>
<name>A0A2P1JU28_9CAUD</name>
<keyword evidence="1" id="KW-0472">Membrane</keyword>
<sequence length="100" mass="11598">MSPFFEAWFFWSGIVLNGAAIVAIAWFINMAVFWPFVEACSLTRCTVKALGKDRVSHVLFIWWCSYRDCFGGRNWECVSTNLFTWYGVGNYTISKEDDNE</sequence>
<keyword evidence="1" id="KW-1133">Transmembrane helix</keyword>
<evidence type="ECO:0000313" key="2">
    <source>
        <dbReference type="EMBL" id="AVO22858.1"/>
    </source>
</evidence>
<reference evidence="2 3" key="1">
    <citation type="submission" date="2018-02" db="EMBL/GenBank/DDBJ databases">
        <title>Complete Genome Sequences of Erwinia amylovora Phages vB_EamP-S2 and vB_EamM-Bue1.</title>
        <authorList>
            <person name="Knecht L.E."/>
        </authorList>
    </citation>
    <scope>NUCLEOTIDE SEQUENCE [LARGE SCALE GENOMIC DNA]</scope>
</reference>
<organism evidence="2 3">
    <name type="scientific">Erwinia phage vB_EamM-Bue1</name>
    <dbReference type="NCBI Taxonomy" id="2099338"/>
    <lineage>
        <taxon>Viruses</taxon>
        <taxon>Duplodnaviria</taxon>
        <taxon>Heunggongvirae</taxon>
        <taxon>Uroviricota</taxon>
        <taxon>Caudoviricetes</taxon>
        <taxon>Pantevenvirales</taxon>
        <taxon>Ackermannviridae</taxon>
        <taxon>Nezavisimistyvirus</taxon>
        <taxon>Nezavisimistyvirus bue1</taxon>
    </lineage>
</organism>
<proteinExistence type="predicted"/>
<keyword evidence="1" id="KW-0812">Transmembrane</keyword>
<dbReference type="EMBL" id="MG973030">
    <property type="protein sequence ID" value="AVO22858.1"/>
    <property type="molecule type" value="Genomic_DNA"/>
</dbReference>
<feature type="transmembrane region" description="Helical" evidence="1">
    <location>
        <begin position="7"/>
        <end position="37"/>
    </location>
</feature>
<dbReference type="KEGG" id="vg:55607807"/>
<dbReference type="Proteomes" id="UP000242372">
    <property type="component" value="Segment"/>
</dbReference>